<keyword evidence="9" id="KW-1133">Transmembrane helix</keyword>
<dbReference type="PROSITE" id="PS50112">
    <property type="entry name" value="PAS"/>
    <property type="match status" value="1"/>
</dbReference>
<keyword evidence="7" id="KW-0067">ATP-binding</keyword>
<dbReference type="GO" id="GO:0005524">
    <property type="term" value="F:ATP binding"/>
    <property type="evidence" value="ECO:0007669"/>
    <property type="project" value="UniProtKB-KW"/>
</dbReference>
<dbReference type="InterPro" id="IPR036890">
    <property type="entry name" value="HATPase_C_sf"/>
</dbReference>
<evidence type="ECO:0000259" key="10">
    <source>
        <dbReference type="PROSITE" id="PS50109"/>
    </source>
</evidence>
<keyword evidence="5" id="KW-0547">Nucleotide-binding</keyword>
<dbReference type="InterPro" id="IPR000014">
    <property type="entry name" value="PAS"/>
</dbReference>
<dbReference type="Gene3D" id="3.30.565.10">
    <property type="entry name" value="Histidine kinase-like ATPase, C-terminal domain"/>
    <property type="match status" value="1"/>
</dbReference>
<dbReference type="SMART" id="SM00091">
    <property type="entry name" value="PAS"/>
    <property type="match status" value="1"/>
</dbReference>
<dbReference type="InterPro" id="IPR035965">
    <property type="entry name" value="PAS-like_dom_sf"/>
</dbReference>
<dbReference type="EMBL" id="CP003418">
    <property type="protein sequence ID" value="AFH47975.1"/>
    <property type="molecule type" value="Genomic_DNA"/>
</dbReference>
<evidence type="ECO:0000256" key="2">
    <source>
        <dbReference type="ARBA" id="ARBA00012438"/>
    </source>
</evidence>
<dbReference type="HOGENOM" id="CLU_000445_89_29_10"/>
<organism evidence="12 13">
    <name type="scientific">Ignavibacterium album (strain DSM 19864 / JCM 16511 / NBRC 101810 / Mat9-16)</name>
    <dbReference type="NCBI Taxonomy" id="945713"/>
    <lineage>
        <taxon>Bacteria</taxon>
        <taxon>Pseudomonadati</taxon>
        <taxon>Ignavibacteriota</taxon>
        <taxon>Ignavibacteria</taxon>
        <taxon>Ignavibacteriales</taxon>
        <taxon>Ignavibacteriaceae</taxon>
        <taxon>Ignavibacterium</taxon>
    </lineage>
</organism>
<evidence type="ECO:0000256" key="5">
    <source>
        <dbReference type="ARBA" id="ARBA00022741"/>
    </source>
</evidence>
<dbReference type="KEGG" id="ial:IALB_0263"/>
<dbReference type="SMART" id="SM00388">
    <property type="entry name" value="HisKA"/>
    <property type="match status" value="1"/>
</dbReference>
<dbReference type="Gene3D" id="1.10.287.130">
    <property type="match status" value="1"/>
</dbReference>
<dbReference type="SUPFAM" id="SSF47384">
    <property type="entry name" value="Homodimeric domain of signal transducing histidine kinase"/>
    <property type="match status" value="1"/>
</dbReference>
<evidence type="ECO:0000256" key="6">
    <source>
        <dbReference type="ARBA" id="ARBA00022777"/>
    </source>
</evidence>
<keyword evidence="13" id="KW-1185">Reference proteome</keyword>
<sequence length="671" mass="75919">MKFQIKLPPKAIISISAIIALVMIISSYVELNQSKNEIYQLLYEHSVTLLQSIIISSENTLNSGFEIEDIITERLLDNARLIRKLDSLNALNKDELIKIATGNNLYRVNVFDKKGNRILSNRIPEPGDIHGEENINRFSELEPILKGQTEELIIGLKKAEFSDGERYAVAVARANNKGAIVVNMDAKDFLEFRKRIGIGVILQGISNHHGIEYIILQDTLGVLAATAKIDTVESISESGFLHSVIESDSVFSRVIKINGSELYEVSKRFMLNNELVGIYRVGLSLEDVRKVESRMIRRLIIISLILAAISIIVLSIIFTNQNLKSISDEYQRFKTFASSVLENMSEAVIVFNKQGIISFINSSAEKLFNISAEDYLNKELYDLNNSVSETFLKKISLNENKSFEFDISINNEIKTLFCSLSELTEEKSDSNYIAVIRDITEVKILEEEARRNEKLSAMGELASGVAHEIRNPINAIGMIAQRLNKEFTPNENEQEYKKITGLLRSEVNRINKIITQFLNYAKPLELKISQIRCSDFFEEIYQLFIPQANQKNIKFIKQGDDNLMVRFDADLIKQSLMNIIQNAFDAVNEKGEVLLKYYQSGNHFIIEISDNGFGIPPELQKKIFDLYFTTKKDGNGLGLSIAQKIINQHNGTITISSKINQGTTFKISLPI</sequence>
<evidence type="ECO:0000256" key="3">
    <source>
        <dbReference type="ARBA" id="ARBA00022553"/>
    </source>
</evidence>
<dbReference type="Proteomes" id="UP000007394">
    <property type="component" value="Chromosome"/>
</dbReference>
<dbReference type="SMART" id="SM00387">
    <property type="entry name" value="HATPase_c"/>
    <property type="match status" value="1"/>
</dbReference>
<dbReference type="GO" id="GO:0000155">
    <property type="term" value="F:phosphorelay sensor kinase activity"/>
    <property type="evidence" value="ECO:0007669"/>
    <property type="project" value="InterPro"/>
</dbReference>
<dbReference type="GO" id="GO:0006355">
    <property type="term" value="P:regulation of DNA-templated transcription"/>
    <property type="evidence" value="ECO:0007669"/>
    <property type="project" value="InterPro"/>
</dbReference>
<dbReference type="PROSITE" id="PS50109">
    <property type="entry name" value="HIS_KIN"/>
    <property type="match status" value="1"/>
</dbReference>
<evidence type="ECO:0000256" key="4">
    <source>
        <dbReference type="ARBA" id="ARBA00022679"/>
    </source>
</evidence>
<feature type="domain" description="Histidine kinase" evidence="10">
    <location>
        <begin position="464"/>
        <end position="671"/>
    </location>
</feature>
<keyword evidence="3" id="KW-0597">Phosphoprotein</keyword>
<keyword evidence="9" id="KW-0812">Transmembrane</keyword>
<evidence type="ECO:0000256" key="1">
    <source>
        <dbReference type="ARBA" id="ARBA00000085"/>
    </source>
</evidence>
<dbReference type="AlphaFoldDB" id="I0AG68"/>
<dbReference type="eggNOG" id="COG5000">
    <property type="taxonomic scope" value="Bacteria"/>
</dbReference>
<protein>
    <recommendedName>
        <fullName evidence="2">histidine kinase</fullName>
        <ecNumber evidence="2">2.7.13.3</ecNumber>
    </recommendedName>
</protein>
<evidence type="ECO:0000313" key="13">
    <source>
        <dbReference type="Proteomes" id="UP000007394"/>
    </source>
</evidence>
<dbReference type="Pfam" id="PF02518">
    <property type="entry name" value="HATPase_c"/>
    <property type="match status" value="1"/>
</dbReference>
<accession>I0AG68</accession>
<dbReference type="Pfam" id="PF00512">
    <property type="entry name" value="HisKA"/>
    <property type="match status" value="1"/>
</dbReference>
<dbReference type="InterPro" id="IPR003661">
    <property type="entry name" value="HisK_dim/P_dom"/>
</dbReference>
<dbReference type="InterPro" id="IPR004358">
    <property type="entry name" value="Sig_transdc_His_kin-like_C"/>
</dbReference>
<dbReference type="InterPro" id="IPR003594">
    <property type="entry name" value="HATPase_dom"/>
</dbReference>
<evidence type="ECO:0000256" key="8">
    <source>
        <dbReference type="ARBA" id="ARBA00023012"/>
    </source>
</evidence>
<dbReference type="InterPro" id="IPR005467">
    <property type="entry name" value="His_kinase_dom"/>
</dbReference>
<dbReference type="Gene3D" id="3.30.450.20">
    <property type="entry name" value="PAS domain"/>
    <property type="match status" value="1"/>
</dbReference>
<dbReference type="InterPro" id="IPR013767">
    <property type="entry name" value="PAS_fold"/>
</dbReference>
<evidence type="ECO:0000256" key="9">
    <source>
        <dbReference type="SAM" id="Phobius"/>
    </source>
</evidence>
<reference evidence="12 13" key="1">
    <citation type="journal article" date="2012" name="Front. Microbiol.">
        <title>Complete genome of Ignavibacterium album, a metabolically versatile, flagellated, facultative anaerobe from the phylum Chlorobi.</title>
        <authorList>
            <person name="Liu Z."/>
            <person name="Frigaard N.-U."/>
            <person name="Vogl K."/>
            <person name="Iino T."/>
            <person name="Ohkuma M."/>
            <person name="Overmann J."/>
            <person name="Bryant D.A."/>
        </authorList>
    </citation>
    <scope>NUCLEOTIDE SEQUENCE [LARGE SCALE GENOMIC DNA]</scope>
    <source>
        <strain evidence="13">DSM 19864 / JCM 16511 / NBRC 101810 / Mat9-16</strain>
    </source>
</reference>
<evidence type="ECO:0000256" key="7">
    <source>
        <dbReference type="ARBA" id="ARBA00022840"/>
    </source>
</evidence>
<dbReference type="NCBIfam" id="TIGR00229">
    <property type="entry name" value="sensory_box"/>
    <property type="match status" value="1"/>
</dbReference>
<keyword evidence="9" id="KW-0472">Membrane</keyword>
<dbReference type="CDD" id="cd00082">
    <property type="entry name" value="HisKA"/>
    <property type="match status" value="1"/>
</dbReference>
<dbReference type="Pfam" id="PF00989">
    <property type="entry name" value="PAS"/>
    <property type="match status" value="1"/>
</dbReference>
<proteinExistence type="predicted"/>
<evidence type="ECO:0000259" key="11">
    <source>
        <dbReference type="PROSITE" id="PS50112"/>
    </source>
</evidence>
<dbReference type="PANTHER" id="PTHR43065">
    <property type="entry name" value="SENSOR HISTIDINE KINASE"/>
    <property type="match status" value="1"/>
</dbReference>
<feature type="transmembrane region" description="Helical" evidence="9">
    <location>
        <begin position="299"/>
        <end position="318"/>
    </location>
</feature>
<comment type="catalytic activity">
    <reaction evidence="1">
        <text>ATP + protein L-histidine = ADP + protein N-phospho-L-histidine.</text>
        <dbReference type="EC" id="2.7.13.3"/>
    </reaction>
</comment>
<dbReference type="CDD" id="cd00130">
    <property type="entry name" value="PAS"/>
    <property type="match status" value="1"/>
</dbReference>
<keyword evidence="4" id="KW-0808">Transferase</keyword>
<keyword evidence="6 12" id="KW-0418">Kinase</keyword>
<evidence type="ECO:0000313" key="12">
    <source>
        <dbReference type="EMBL" id="AFH47975.1"/>
    </source>
</evidence>
<keyword evidence="8" id="KW-0902">Two-component regulatory system</keyword>
<dbReference type="SUPFAM" id="SSF55874">
    <property type="entry name" value="ATPase domain of HSP90 chaperone/DNA topoisomerase II/histidine kinase"/>
    <property type="match status" value="1"/>
</dbReference>
<dbReference type="EC" id="2.7.13.3" evidence="2"/>
<dbReference type="SUPFAM" id="SSF55785">
    <property type="entry name" value="PYP-like sensor domain (PAS domain)"/>
    <property type="match status" value="1"/>
</dbReference>
<dbReference type="STRING" id="945713.IALB_0263"/>
<name>I0AG68_IGNAJ</name>
<dbReference type="PRINTS" id="PR00344">
    <property type="entry name" value="BCTRLSENSOR"/>
</dbReference>
<feature type="transmembrane region" description="Helical" evidence="9">
    <location>
        <begin position="12"/>
        <end position="31"/>
    </location>
</feature>
<dbReference type="PANTHER" id="PTHR43065:SF10">
    <property type="entry name" value="PEROXIDE STRESS-ACTIVATED HISTIDINE KINASE MAK3"/>
    <property type="match status" value="1"/>
</dbReference>
<gene>
    <name evidence="12" type="ordered locus">IALB_0263</name>
</gene>
<dbReference type="InterPro" id="IPR036097">
    <property type="entry name" value="HisK_dim/P_sf"/>
</dbReference>
<feature type="domain" description="PAS" evidence="11">
    <location>
        <begin position="333"/>
        <end position="383"/>
    </location>
</feature>